<evidence type="ECO:0000313" key="5">
    <source>
        <dbReference type="EMBL" id="KAG2989645.1"/>
    </source>
</evidence>
<sequence length="98" mass="11402">MAMQQFRARQKAEQQKEELRESLATQIQLSNICWWQTRHCFPVQKAMRSSTNLTTLLLIINESKDDEFDEETGEETLPALMFTLPKISFGLLSLLEPK</sequence>
<dbReference type="EMBL" id="RCMI01000021">
    <property type="protein sequence ID" value="KAG2942062.1"/>
    <property type="molecule type" value="Genomic_DNA"/>
</dbReference>
<evidence type="ECO:0000313" key="8">
    <source>
        <dbReference type="Proteomes" id="UP000774804"/>
    </source>
</evidence>
<evidence type="ECO:0000313" key="7">
    <source>
        <dbReference type="EMBL" id="KAG6966685.1"/>
    </source>
</evidence>
<gene>
    <name evidence="7" type="ORF">JG687_00004711</name>
    <name evidence="2" type="ORF">PC113_g2264</name>
    <name evidence="3" type="ORF">PC115_g1629</name>
    <name evidence="4" type="ORF">PC117_g2463</name>
    <name evidence="5" type="ORF">PC118_g6064</name>
    <name evidence="6" type="ORF">PC129_g3213</name>
</gene>
<dbReference type="Proteomes" id="UP000736787">
    <property type="component" value="Unassembled WGS sequence"/>
</dbReference>
<dbReference type="Proteomes" id="UP000697107">
    <property type="component" value="Unassembled WGS sequence"/>
</dbReference>
<dbReference type="VEuPathDB" id="FungiDB:PC110_g6189"/>
<name>A0A8T1DT02_9STRA</name>
<evidence type="ECO:0000313" key="3">
    <source>
        <dbReference type="EMBL" id="KAG2942062.1"/>
    </source>
</evidence>
<evidence type="ECO:0000256" key="1">
    <source>
        <dbReference type="SAM" id="Coils"/>
    </source>
</evidence>
<dbReference type="Proteomes" id="UP000735874">
    <property type="component" value="Unassembled WGS sequence"/>
</dbReference>
<keyword evidence="1" id="KW-0175">Coiled coil</keyword>
<dbReference type="OrthoDB" id="128311at2759"/>
<feature type="coiled-coil region" evidence="1">
    <location>
        <begin position="2"/>
        <end position="29"/>
    </location>
</feature>
<reference evidence="7" key="2">
    <citation type="submission" date="2021-01" db="EMBL/GenBank/DDBJ databases">
        <title>Phytophthora aleatoria, a newly-described species from Pinus radiata is distinct from Phytophthora cactorum isolates based on comparative genomics.</title>
        <authorList>
            <person name="Mcdougal R."/>
            <person name="Panda P."/>
            <person name="Williams N."/>
            <person name="Studholme D.J."/>
        </authorList>
    </citation>
    <scope>NUCLEOTIDE SEQUENCE</scope>
    <source>
        <strain evidence="7">NZFS 3830</strain>
    </source>
</reference>
<proteinExistence type="predicted"/>
<dbReference type="EMBL" id="RCMG01000030">
    <property type="protein sequence ID" value="KAG2867109.1"/>
    <property type="molecule type" value="Genomic_DNA"/>
</dbReference>
<evidence type="ECO:0000313" key="6">
    <source>
        <dbReference type="EMBL" id="KAG3226199.1"/>
    </source>
</evidence>
<dbReference type="Proteomes" id="UP000774804">
    <property type="component" value="Unassembled WGS sequence"/>
</dbReference>
<organism evidence="3 8">
    <name type="scientific">Phytophthora cactorum</name>
    <dbReference type="NCBI Taxonomy" id="29920"/>
    <lineage>
        <taxon>Eukaryota</taxon>
        <taxon>Sar</taxon>
        <taxon>Stramenopiles</taxon>
        <taxon>Oomycota</taxon>
        <taxon>Peronosporomycetes</taxon>
        <taxon>Peronosporales</taxon>
        <taxon>Peronosporaceae</taxon>
        <taxon>Phytophthora</taxon>
    </lineage>
</organism>
<dbReference type="EMBL" id="RCMK01000032">
    <property type="protein sequence ID" value="KAG2952862.1"/>
    <property type="molecule type" value="Genomic_DNA"/>
</dbReference>
<protein>
    <submittedName>
        <fullName evidence="3">Uncharacterized protein</fullName>
    </submittedName>
</protein>
<comment type="caution">
    <text evidence="3">The sequence shown here is derived from an EMBL/GenBank/DDBJ whole genome shotgun (WGS) entry which is preliminary data.</text>
</comment>
<dbReference type="Proteomes" id="UP000760860">
    <property type="component" value="Unassembled WGS sequence"/>
</dbReference>
<dbReference type="EMBL" id="RCMV01000064">
    <property type="protein sequence ID" value="KAG3226199.1"/>
    <property type="molecule type" value="Genomic_DNA"/>
</dbReference>
<dbReference type="AlphaFoldDB" id="A0A8T1DT02"/>
<evidence type="ECO:0000313" key="4">
    <source>
        <dbReference type="EMBL" id="KAG2952862.1"/>
    </source>
</evidence>
<accession>A0A8T1DT02</accession>
<evidence type="ECO:0000313" key="2">
    <source>
        <dbReference type="EMBL" id="KAG2867109.1"/>
    </source>
</evidence>
<dbReference type="EMBL" id="RCML01000130">
    <property type="protein sequence ID" value="KAG2989645.1"/>
    <property type="molecule type" value="Genomic_DNA"/>
</dbReference>
<dbReference type="Proteomes" id="UP000688947">
    <property type="component" value="Unassembled WGS sequence"/>
</dbReference>
<dbReference type="EMBL" id="JAENGZ010000166">
    <property type="protein sequence ID" value="KAG6966685.1"/>
    <property type="molecule type" value="Genomic_DNA"/>
</dbReference>
<reference evidence="3" key="1">
    <citation type="submission" date="2018-10" db="EMBL/GenBank/DDBJ databases">
        <title>Effector identification in a new, highly contiguous assembly of the strawberry crown rot pathogen Phytophthora cactorum.</title>
        <authorList>
            <person name="Armitage A.D."/>
            <person name="Nellist C.F."/>
            <person name="Bates H."/>
            <person name="Vickerstaff R.J."/>
            <person name="Harrison R.J."/>
        </authorList>
    </citation>
    <scope>NUCLEOTIDE SEQUENCE</scope>
    <source>
        <strain evidence="2">15-7</strain>
        <strain evidence="3">4032</strain>
        <strain evidence="4">4040</strain>
        <strain evidence="5">P415</strain>
        <strain evidence="6">P421</strain>
    </source>
</reference>